<dbReference type="GO" id="GO:0005524">
    <property type="term" value="F:ATP binding"/>
    <property type="evidence" value="ECO:0007669"/>
    <property type="project" value="UniProtKB-KW"/>
</dbReference>
<feature type="domain" description="Protein kinase" evidence="16">
    <location>
        <begin position="27"/>
        <end position="308"/>
    </location>
</feature>
<evidence type="ECO:0000259" key="16">
    <source>
        <dbReference type="PROSITE" id="PS50011"/>
    </source>
</evidence>
<dbReference type="GO" id="GO:0006623">
    <property type="term" value="P:protein targeting to vacuole"/>
    <property type="evidence" value="ECO:0007669"/>
    <property type="project" value="TreeGrafter"/>
</dbReference>
<dbReference type="SUPFAM" id="SSF50978">
    <property type="entry name" value="WD40 repeat-like"/>
    <property type="match status" value="1"/>
</dbReference>
<dbReference type="SUPFAM" id="SSF56112">
    <property type="entry name" value="Protein kinase-like (PK-like)"/>
    <property type="match status" value="1"/>
</dbReference>
<dbReference type="Pfam" id="PF22956">
    <property type="entry name" value="VPS15-like_hel"/>
    <property type="match status" value="1"/>
</dbReference>
<accession>A0A376B527</accession>
<keyword evidence="4 15" id="KW-0853">WD repeat</keyword>
<keyword evidence="3" id="KW-0723">Serine/threonine-protein kinase</keyword>
<keyword evidence="6" id="KW-0677">Repeat</keyword>
<dbReference type="GO" id="GO:0034272">
    <property type="term" value="C:phosphatidylinositol 3-kinase complex, class III, type II"/>
    <property type="evidence" value="ECO:0007669"/>
    <property type="project" value="TreeGrafter"/>
</dbReference>
<organism evidence="17 18">
    <name type="scientific">Saccharomycodes ludwigii</name>
    <dbReference type="NCBI Taxonomy" id="36035"/>
    <lineage>
        <taxon>Eukaryota</taxon>
        <taxon>Fungi</taxon>
        <taxon>Dikarya</taxon>
        <taxon>Ascomycota</taxon>
        <taxon>Saccharomycotina</taxon>
        <taxon>Saccharomycetes</taxon>
        <taxon>Saccharomycodales</taxon>
        <taxon>Saccharomycodaceae</taxon>
        <taxon>Saccharomycodes</taxon>
    </lineage>
</organism>
<dbReference type="GO" id="GO:0071561">
    <property type="term" value="C:nucleus-vacuole junction"/>
    <property type="evidence" value="ECO:0007669"/>
    <property type="project" value="TreeGrafter"/>
</dbReference>
<dbReference type="Gene3D" id="1.10.510.10">
    <property type="entry name" value="Transferase(Phosphotransferase) domain 1"/>
    <property type="match status" value="1"/>
</dbReference>
<feature type="repeat" description="HEAT" evidence="14">
    <location>
        <begin position="622"/>
        <end position="660"/>
    </location>
</feature>
<evidence type="ECO:0000256" key="5">
    <source>
        <dbReference type="ARBA" id="ARBA00022679"/>
    </source>
</evidence>
<dbReference type="PROSITE" id="PS00108">
    <property type="entry name" value="PROTEIN_KINASE_ST"/>
    <property type="match status" value="1"/>
</dbReference>
<dbReference type="InterPro" id="IPR011989">
    <property type="entry name" value="ARM-like"/>
</dbReference>
<keyword evidence="9 17" id="KW-0418">Kinase</keyword>
<dbReference type="EC" id="2.7.11.1" evidence="2"/>
<dbReference type="InterPro" id="IPR008271">
    <property type="entry name" value="Ser/Thr_kinase_AS"/>
</dbReference>
<dbReference type="GO" id="GO:0005794">
    <property type="term" value="C:Golgi apparatus"/>
    <property type="evidence" value="ECO:0007669"/>
    <property type="project" value="UniProtKB-SubCell"/>
</dbReference>
<evidence type="ECO:0000256" key="14">
    <source>
        <dbReference type="PROSITE-ProRule" id="PRU00103"/>
    </source>
</evidence>
<dbReference type="GO" id="GO:0005770">
    <property type="term" value="C:late endosome"/>
    <property type="evidence" value="ECO:0007669"/>
    <property type="project" value="TreeGrafter"/>
</dbReference>
<dbReference type="GO" id="GO:0034271">
    <property type="term" value="C:phosphatidylinositol 3-kinase complex, class III, type I"/>
    <property type="evidence" value="ECO:0007669"/>
    <property type="project" value="TreeGrafter"/>
</dbReference>
<evidence type="ECO:0000313" key="18">
    <source>
        <dbReference type="Proteomes" id="UP000262825"/>
    </source>
</evidence>
<dbReference type="GO" id="GO:0004674">
    <property type="term" value="F:protein serine/threonine kinase activity"/>
    <property type="evidence" value="ECO:0007669"/>
    <property type="project" value="UniProtKB-KW"/>
</dbReference>
<dbReference type="Gene3D" id="1.25.10.10">
    <property type="entry name" value="Leucine-rich Repeat Variant"/>
    <property type="match status" value="1"/>
</dbReference>
<dbReference type="InterPro" id="IPR016024">
    <property type="entry name" value="ARM-type_fold"/>
</dbReference>
<dbReference type="Pfam" id="PF00069">
    <property type="entry name" value="Pkinase"/>
    <property type="match status" value="1"/>
</dbReference>
<evidence type="ECO:0000256" key="9">
    <source>
        <dbReference type="ARBA" id="ARBA00022777"/>
    </source>
</evidence>
<reference evidence="18" key="1">
    <citation type="submission" date="2018-06" db="EMBL/GenBank/DDBJ databases">
        <authorList>
            <person name="Guldener U."/>
        </authorList>
    </citation>
    <scope>NUCLEOTIDE SEQUENCE [LARGE SCALE GENOMIC DNA]</scope>
    <source>
        <strain evidence="18">UTAD17</strain>
    </source>
</reference>
<dbReference type="SMART" id="SM00320">
    <property type="entry name" value="WD40"/>
    <property type="match status" value="2"/>
</dbReference>
<comment type="catalytic activity">
    <reaction evidence="12">
        <text>L-threonyl-[protein] + ATP = O-phospho-L-threonyl-[protein] + ADP + H(+)</text>
        <dbReference type="Rhea" id="RHEA:46608"/>
        <dbReference type="Rhea" id="RHEA-COMP:11060"/>
        <dbReference type="Rhea" id="RHEA-COMP:11605"/>
        <dbReference type="ChEBI" id="CHEBI:15378"/>
        <dbReference type="ChEBI" id="CHEBI:30013"/>
        <dbReference type="ChEBI" id="CHEBI:30616"/>
        <dbReference type="ChEBI" id="CHEBI:61977"/>
        <dbReference type="ChEBI" id="CHEBI:456216"/>
        <dbReference type="EC" id="2.7.11.1"/>
    </reaction>
    <physiologicalReaction direction="left-to-right" evidence="12">
        <dbReference type="Rhea" id="RHEA:46609"/>
    </physiologicalReaction>
</comment>
<evidence type="ECO:0000256" key="2">
    <source>
        <dbReference type="ARBA" id="ARBA00012513"/>
    </source>
</evidence>
<dbReference type="InterPro" id="IPR045162">
    <property type="entry name" value="Vps15-like"/>
</dbReference>
<evidence type="ECO:0000256" key="4">
    <source>
        <dbReference type="ARBA" id="ARBA00022574"/>
    </source>
</evidence>
<dbReference type="InterPro" id="IPR021133">
    <property type="entry name" value="HEAT_type_2"/>
</dbReference>
<evidence type="ECO:0000256" key="3">
    <source>
        <dbReference type="ARBA" id="ARBA00022527"/>
    </source>
</evidence>
<gene>
    <name evidence="17" type="ORF">SCODWIG_01557</name>
</gene>
<keyword evidence="7" id="KW-0547">Nucleotide-binding</keyword>
<dbReference type="PROSITE" id="PS50077">
    <property type="entry name" value="HEAT_REPEAT"/>
    <property type="match status" value="1"/>
</dbReference>
<dbReference type="SUPFAM" id="SSF48371">
    <property type="entry name" value="ARM repeat"/>
    <property type="match status" value="1"/>
</dbReference>
<dbReference type="FunFam" id="1.10.510.10:FF:000497">
    <property type="entry name" value="Phosphoinositide 3-kinase regulatory subunit"/>
    <property type="match status" value="1"/>
</dbReference>
<dbReference type="Proteomes" id="UP000262825">
    <property type="component" value="Unassembled WGS sequence"/>
</dbReference>
<dbReference type="PROSITE" id="PS50011">
    <property type="entry name" value="PROTEIN_KINASE_DOM"/>
    <property type="match status" value="1"/>
</dbReference>
<dbReference type="InterPro" id="IPR011009">
    <property type="entry name" value="Kinase-like_dom_sf"/>
</dbReference>
<dbReference type="InterPro" id="IPR000719">
    <property type="entry name" value="Prot_kinase_dom"/>
</dbReference>
<dbReference type="PANTHER" id="PTHR17583:SF0">
    <property type="entry name" value="PHOSPHOINOSITIDE 3-KINASE REGULATORY SUBUNIT 4"/>
    <property type="match status" value="1"/>
</dbReference>
<keyword evidence="18" id="KW-1185">Reference proteome</keyword>
<protein>
    <recommendedName>
        <fullName evidence="2">non-specific serine/threonine protein kinase</fullName>
        <ecNumber evidence="2">2.7.11.1</ecNumber>
    </recommendedName>
</protein>
<keyword evidence="5" id="KW-0808">Transferase</keyword>
<comment type="catalytic activity">
    <reaction evidence="13">
        <text>L-seryl-[protein] + ATP = O-phospho-L-seryl-[protein] + ADP + H(+)</text>
        <dbReference type="Rhea" id="RHEA:17989"/>
        <dbReference type="Rhea" id="RHEA-COMP:9863"/>
        <dbReference type="Rhea" id="RHEA-COMP:11604"/>
        <dbReference type="ChEBI" id="CHEBI:15378"/>
        <dbReference type="ChEBI" id="CHEBI:29999"/>
        <dbReference type="ChEBI" id="CHEBI:30616"/>
        <dbReference type="ChEBI" id="CHEBI:83421"/>
        <dbReference type="ChEBI" id="CHEBI:456216"/>
        <dbReference type="EC" id="2.7.11.1"/>
    </reaction>
    <physiologicalReaction direction="left-to-right" evidence="13">
        <dbReference type="Rhea" id="RHEA:17990"/>
    </physiologicalReaction>
</comment>
<keyword evidence="10" id="KW-0067">ATP-binding</keyword>
<dbReference type="InterPro" id="IPR001680">
    <property type="entry name" value="WD40_rpt"/>
</dbReference>
<evidence type="ECO:0000256" key="12">
    <source>
        <dbReference type="ARBA" id="ARBA00048659"/>
    </source>
</evidence>
<dbReference type="VEuPathDB" id="FungiDB:SCODWIG_01557"/>
<evidence type="ECO:0000256" key="11">
    <source>
        <dbReference type="ARBA" id="ARBA00037864"/>
    </source>
</evidence>
<keyword evidence="8" id="KW-0967">Endosome</keyword>
<evidence type="ECO:0000256" key="1">
    <source>
        <dbReference type="ARBA" id="ARBA00004455"/>
    </source>
</evidence>
<evidence type="ECO:0000256" key="15">
    <source>
        <dbReference type="PROSITE-ProRule" id="PRU00221"/>
    </source>
</evidence>
<dbReference type="EMBL" id="UFAJ01000206">
    <property type="protein sequence ID" value="SSD59796.1"/>
    <property type="molecule type" value="Genomic_DNA"/>
</dbReference>
<name>A0A376B527_9ASCO</name>
<evidence type="ECO:0000256" key="7">
    <source>
        <dbReference type="ARBA" id="ARBA00022741"/>
    </source>
</evidence>
<feature type="repeat" description="WD" evidence="15">
    <location>
        <begin position="1060"/>
        <end position="1094"/>
    </location>
</feature>
<dbReference type="PROSITE" id="PS50082">
    <property type="entry name" value="WD_REPEATS_2"/>
    <property type="match status" value="1"/>
</dbReference>
<dbReference type="SMART" id="SM00220">
    <property type="entry name" value="S_TKc"/>
    <property type="match status" value="1"/>
</dbReference>
<evidence type="ECO:0000313" key="17">
    <source>
        <dbReference type="EMBL" id="SSD59796.1"/>
    </source>
</evidence>
<evidence type="ECO:0000256" key="13">
    <source>
        <dbReference type="ARBA" id="ARBA00048977"/>
    </source>
</evidence>
<dbReference type="InterPro" id="IPR055231">
    <property type="entry name" value="2AA_helical"/>
</dbReference>
<dbReference type="GO" id="GO:0016236">
    <property type="term" value="P:macroautophagy"/>
    <property type="evidence" value="ECO:0007669"/>
    <property type="project" value="InterPro"/>
</dbReference>
<dbReference type="InterPro" id="IPR036322">
    <property type="entry name" value="WD40_repeat_dom_sf"/>
</dbReference>
<dbReference type="CDD" id="cd13980">
    <property type="entry name" value="STKc_Vps15"/>
    <property type="match status" value="1"/>
</dbReference>
<dbReference type="InterPro" id="IPR015943">
    <property type="entry name" value="WD40/YVTN_repeat-like_dom_sf"/>
</dbReference>
<dbReference type="GO" id="GO:0010008">
    <property type="term" value="C:endosome membrane"/>
    <property type="evidence" value="ECO:0007669"/>
    <property type="project" value="UniProtKB-SubCell"/>
</dbReference>
<dbReference type="GO" id="GO:0045324">
    <property type="term" value="P:late endosome to vacuole transport"/>
    <property type="evidence" value="ECO:0007669"/>
    <property type="project" value="InterPro"/>
</dbReference>
<dbReference type="PANTHER" id="PTHR17583">
    <property type="entry name" value="PHOSPHOINOSITIDE 3-KINASE REGULATORY SUBUNIT 4"/>
    <property type="match status" value="1"/>
</dbReference>
<evidence type="ECO:0000256" key="10">
    <source>
        <dbReference type="ARBA" id="ARBA00022840"/>
    </source>
</evidence>
<sequence length="1446" mass="165736">MGQQLSLLAQTAPSIAISSYVDVLKDIHYISQLNSSKFLKTCKALDINGEIIIKIFLKPTIKYNLQNIVKLLERESFLLRKLPNVLHYTHILETDRAGYLIRQHLNMNLYDRLSTRPFFQDIELKFVCFQILQILKDIHSLNCAHGDIKLENFMITTWGWVVLTDFSNHIKPVYIPEDNPNEYSFYFDISQRRICYLAPERFDNKFSDSTLPKENYKLDFKMDIFSAGCCLFEIFTEGGKSLFSFSQIFKYKNKEYDPATTIEKELTGVDKVGIRNMILDMINLDPNKRLSAVDLLEKYKGTVFPEYFYTFAYKEVRSLNSNMLLFDSPYVFSIPTLQNKFNETFNRFFNNIDSICNSLHYPLSIIQVPSFVGSDIMTMQIKLNSGKVIQLKKYSYFSTEESVTDQSALILISILIRFLRNLSYPEYQINCLDALIVLSQYVNDDAKLDIILPYFLVVSENNTNRNIQAVALQKTVQLLCLVENINQVNENILVDYVLPKLIKIFRHMKDNKYGRIIFAQCMGQLSNFTIKLQGILLTDATKTEKQKRDGEEIRDLEGKLKEENVAIDDETFIKYTSKMTQLFENLVISLLIDDEVEIKLSFLSNVASISRLFGPERTNDIILSHLITYLNDRSSSLRSKVIQVISAISVILGPVSFEQYVLPLLIQAIADPEELVVISSLKSLLDSINVGLVKKHYYYDLCAEVAPLILHPNEYMRQLTISLLVEISSRLQPSEKYCLLYPVIKPYFELELDFTNKGMILGAKNPIDRRLYNLFYTWCLSATNTLFWKRNTGGKNPDAFGNNSVVFVTKDYMVKNYGFRTGNITQDIKDKEQKIENTLNIPLTIEDKNWIEKLQNTGLKESDIWKLGLLRVYVFKAAKMSPRKSFKESLTDSQKINIDSILSKKNVLPHNCFFKLTAIPEYKKEKLHVIAKQNIDNNTTNINTLRAFPPSPPRLLDLNGSLFLNTPAEPTLTQCFDSVYVQLEPSIENDQSSKISKISPTKFKIVSSYEGRNDSIKFFLKSVKIVPPLKDYPEFGLYYGDSAVCDRSISFSECFVSHITECYGENITAVSVSSHKPYMVTGSDSGHVKLWDIQLLCENDAFTCLHDIEVNSPVTNVAFLWGYNCFTLATKDGEVKTYAFDIKDDAFLLSDIRLIRTYQLENNQYALKILHMDKDFNHILFILTNDGIVLSLDIRNMKIITKITNKTEHGSVVSLLVAPDMSWILLGTIYGMLDLWDLRFGVLTKSWCFGDNLPILELYHYPQISNKSFNERNVVVIGGCSTCLASLWDITKVQCKRVIRKSSANNSINVEDYISKELLPPNYVFDAGKISLDDVLMDIHDSNVFLCETQSRLISLFGFRNAHKAHVLLGPDKNFSKFSMTKITTSMSTIERKTSTKVGNNHNIKKKAEMISLVPSNIKFMKAIFLQGSQVAIIFITRDGSIQIYK</sequence>
<proteinExistence type="predicted"/>
<evidence type="ECO:0000256" key="6">
    <source>
        <dbReference type="ARBA" id="ARBA00022737"/>
    </source>
</evidence>
<dbReference type="Gene3D" id="2.130.10.10">
    <property type="entry name" value="YVTN repeat-like/Quinoprotein amine dehydrogenase"/>
    <property type="match status" value="2"/>
</dbReference>
<evidence type="ECO:0000256" key="8">
    <source>
        <dbReference type="ARBA" id="ARBA00022753"/>
    </source>
</evidence>
<comment type="subcellular location">
    <subcellularLocation>
        <location evidence="1">Endosome membrane</location>
        <topology evidence="1">Lipid-anchor</topology>
    </subcellularLocation>
    <subcellularLocation>
        <location evidence="11">Golgi apparatus</location>
        <location evidence="11">trans-Golgi network membrane</location>
        <topology evidence="11">Lipid-anchor</topology>
    </subcellularLocation>
</comment>